<evidence type="ECO:0000313" key="1">
    <source>
        <dbReference type="EMBL" id="TVY35234.1"/>
    </source>
</evidence>
<dbReference type="OrthoDB" id="539213at2759"/>
<keyword evidence="2" id="KW-1185">Reference proteome</keyword>
<dbReference type="Proteomes" id="UP000443090">
    <property type="component" value="Unassembled WGS sequence"/>
</dbReference>
<dbReference type="EMBL" id="QGMI01001007">
    <property type="protein sequence ID" value="TVY35234.1"/>
    <property type="molecule type" value="Genomic_DNA"/>
</dbReference>
<dbReference type="AlphaFoldDB" id="A0A8H8U657"/>
<name>A0A8H8U657_9HELO</name>
<reference evidence="1 2" key="1">
    <citation type="submission" date="2018-05" db="EMBL/GenBank/DDBJ databases">
        <title>Genome sequencing and assembly of the regulated plant pathogen Lachnellula willkommii and related sister species for the development of diagnostic species identification markers.</title>
        <authorList>
            <person name="Giroux E."/>
            <person name="Bilodeau G."/>
        </authorList>
    </citation>
    <scope>NUCLEOTIDE SEQUENCE [LARGE SCALE GENOMIC DNA]</scope>
    <source>
        <strain evidence="1 2">CBS 160.35</strain>
    </source>
</reference>
<sequence length="191" mass="21896">MTGWSEEVVLGWQVFCAMLRFARDERRCKLIGTSDSKEKAKKDDFQAFLEISDDDMSIDERGNDELEWDSDVEEDICLHSKSMTGNFYGRSKAIGTLWAAIQTELLTNRRLTEDDPWISENFNMRSLLSGLDNGGRITIPLVEEDMMNAFCQCNRFLEVTDEACAYVDEVCIEYFSNTTTYIMIPKGNNDS</sequence>
<protein>
    <submittedName>
        <fullName evidence="1">Uncharacterized protein</fullName>
    </submittedName>
</protein>
<accession>A0A8H8U657</accession>
<comment type="caution">
    <text evidence="1">The sequence shown here is derived from an EMBL/GenBank/DDBJ whole genome shotgun (WGS) entry which is preliminary data.</text>
</comment>
<organism evidence="1 2">
    <name type="scientific">Lachnellula occidentalis</name>
    <dbReference type="NCBI Taxonomy" id="215460"/>
    <lineage>
        <taxon>Eukaryota</taxon>
        <taxon>Fungi</taxon>
        <taxon>Dikarya</taxon>
        <taxon>Ascomycota</taxon>
        <taxon>Pezizomycotina</taxon>
        <taxon>Leotiomycetes</taxon>
        <taxon>Helotiales</taxon>
        <taxon>Lachnaceae</taxon>
        <taxon>Lachnellula</taxon>
    </lineage>
</organism>
<proteinExistence type="predicted"/>
<gene>
    <name evidence="1" type="ORF">LOCC1_G006581</name>
</gene>
<evidence type="ECO:0000313" key="2">
    <source>
        <dbReference type="Proteomes" id="UP000443090"/>
    </source>
</evidence>